<evidence type="ECO:0000256" key="1">
    <source>
        <dbReference type="ARBA" id="ARBA00023224"/>
    </source>
</evidence>
<dbReference type="EMBL" id="AP024233">
    <property type="protein sequence ID" value="BCO09005.1"/>
    <property type="molecule type" value="Genomic_DNA"/>
</dbReference>
<dbReference type="SUPFAM" id="SSF103190">
    <property type="entry name" value="Sensory domain-like"/>
    <property type="match status" value="1"/>
</dbReference>
<dbReference type="PROSITE" id="PS50111">
    <property type="entry name" value="CHEMOTAXIS_TRANSDUC_2"/>
    <property type="match status" value="1"/>
</dbReference>
<feature type="transmembrane region" description="Helical" evidence="3">
    <location>
        <begin position="289"/>
        <end position="311"/>
    </location>
</feature>
<feature type="domain" description="Methyl-accepting transducer" evidence="4">
    <location>
        <begin position="452"/>
        <end position="681"/>
    </location>
</feature>
<dbReference type="PANTHER" id="PTHR32089:SF112">
    <property type="entry name" value="LYSOZYME-LIKE PROTEIN-RELATED"/>
    <property type="match status" value="1"/>
</dbReference>
<dbReference type="GO" id="GO:0016020">
    <property type="term" value="C:membrane"/>
    <property type="evidence" value="ECO:0007669"/>
    <property type="project" value="InterPro"/>
</dbReference>
<dbReference type="Gene3D" id="6.10.340.10">
    <property type="match status" value="1"/>
</dbReference>
<organism evidence="5 6">
    <name type="scientific">Desulfolithobacter dissulfuricans</name>
    <dbReference type="NCBI Taxonomy" id="2795293"/>
    <lineage>
        <taxon>Bacteria</taxon>
        <taxon>Pseudomonadati</taxon>
        <taxon>Thermodesulfobacteriota</taxon>
        <taxon>Desulfobulbia</taxon>
        <taxon>Desulfobulbales</taxon>
        <taxon>Desulfobulbaceae</taxon>
        <taxon>Desulfolithobacter</taxon>
    </lineage>
</organism>
<dbReference type="SMART" id="SM00283">
    <property type="entry name" value="MA"/>
    <property type="match status" value="1"/>
</dbReference>
<gene>
    <name evidence="5" type="ORF">GF1_13810</name>
</gene>
<dbReference type="AlphaFoldDB" id="A0A915UA25"/>
<evidence type="ECO:0000256" key="3">
    <source>
        <dbReference type="SAM" id="Phobius"/>
    </source>
</evidence>
<keyword evidence="1 2" id="KW-0807">Transducer</keyword>
<dbReference type="PANTHER" id="PTHR32089">
    <property type="entry name" value="METHYL-ACCEPTING CHEMOTAXIS PROTEIN MCPB"/>
    <property type="match status" value="1"/>
</dbReference>
<dbReference type="InterPro" id="IPR029151">
    <property type="entry name" value="Sensor-like_sf"/>
</dbReference>
<protein>
    <submittedName>
        <fullName evidence="5">Methyl-accepting chemotaxis protein</fullName>
    </submittedName>
</protein>
<name>A0A915UA25_9BACT</name>
<dbReference type="Gene3D" id="3.30.450.20">
    <property type="entry name" value="PAS domain"/>
    <property type="match status" value="1"/>
</dbReference>
<dbReference type="InterPro" id="IPR029150">
    <property type="entry name" value="dCache_3"/>
</dbReference>
<accession>A0A915UA25</accession>
<evidence type="ECO:0000313" key="5">
    <source>
        <dbReference type="EMBL" id="BCO09005.1"/>
    </source>
</evidence>
<evidence type="ECO:0000256" key="2">
    <source>
        <dbReference type="PROSITE-ProRule" id="PRU00284"/>
    </source>
</evidence>
<sequence length="718" mass="77516">MNFLQKLRPRKIKTRFLVALGAVVAILVIIPVWVFYTSTTKQTLAESREQLQEQTSRIQDFIESEKEKTQLLAQTVAHIPAVQEYLATRNRTSMLQLCLPLYKELQEHTSLNVFHFHLPPAISFLRLQKPSKFGDDLSSFRKTVVTVNTNQSSIAAIEKGKAGLSIRAVVPIDYEGEHVGSVEFGAPLDNAFLARIKRIIGEDISLVVPDGTGFRYQATTQNGEISKTEEPLLRKMMQSTDLVVEPSRKNGREILTAYQPLLDYSGKIAGVLVVPRDITAPLAQARKTALTIVGLGIAALLLVQAVIWLLFNQTINKPISELIARFEKASNGDLTQYLDSSSVEGVNCSSVAECGKTDCTMYGKTGYCWEEAGSLSDHPQCPKISSGEYSSCSECKEVFGTVVQDEFSEVAVYYNGFLKNVAKMVEDIKNNALNLNSAAGSLVTVSNTLDESSAETAQRSESVAAAAEEMSSNMASVAAATEEAAANLNVMTTATEEISSTIREIQENTSKAKDITGNAVSEAGDISSKVDELGVAAQDIGKVTETITEISSQTNLLALNATIEAARAGEAGKGFAVVANEIKELAKQTAEATGEIKKQIEDIQSSTGVTVEGIRNITDVIREIDSIVSSISTALDEQSGTMHELTSNILQAGEGIGEVAENVAQSSSVSQEISSDVAQVNAAASSISQGSRKVHDQAEDLQRLAEELKHMISRFRLS</sequence>
<reference evidence="5" key="1">
    <citation type="submission" date="2020-12" db="EMBL/GenBank/DDBJ databases">
        <title>Desulfobium dissulfuricans gen. nov., sp. nov., a novel mesophilic, sulfate-reducing bacterium isolated from a deep-sea hydrothermal vent.</title>
        <authorList>
            <person name="Hashimoto Y."/>
            <person name="Tame A."/>
            <person name="Sawayama S."/>
            <person name="Miyazaki J."/>
            <person name="Takai K."/>
            <person name="Nakagawa S."/>
        </authorList>
    </citation>
    <scope>NUCLEOTIDE SEQUENCE</scope>
    <source>
        <strain evidence="5">GF1</strain>
    </source>
</reference>
<dbReference type="Pfam" id="PF00015">
    <property type="entry name" value="MCPsignal"/>
    <property type="match status" value="1"/>
</dbReference>
<dbReference type="Gene3D" id="1.10.287.950">
    <property type="entry name" value="Methyl-accepting chemotaxis protein"/>
    <property type="match status" value="1"/>
</dbReference>
<keyword evidence="3" id="KW-1133">Transmembrane helix</keyword>
<dbReference type="Pfam" id="PF14827">
    <property type="entry name" value="dCache_3"/>
    <property type="match status" value="1"/>
</dbReference>
<dbReference type="Proteomes" id="UP001063350">
    <property type="component" value="Chromosome"/>
</dbReference>
<dbReference type="KEGG" id="ddu:GF1_13810"/>
<evidence type="ECO:0000259" key="4">
    <source>
        <dbReference type="PROSITE" id="PS50111"/>
    </source>
</evidence>
<keyword evidence="3" id="KW-0472">Membrane</keyword>
<proteinExistence type="predicted"/>
<dbReference type="SUPFAM" id="SSF58104">
    <property type="entry name" value="Methyl-accepting chemotaxis protein (MCP) signaling domain"/>
    <property type="match status" value="1"/>
</dbReference>
<dbReference type="GO" id="GO:0007165">
    <property type="term" value="P:signal transduction"/>
    <property type="evidence" value="ECO:0007669"/>
    <property type="project" value="UniProtKB-KW"/>
</dbReference>
<feature type="transmembrane region" description="Helical" evidence="3">
    <location>
        <begin position="16"/>
        <end position="36"/>
    </location>
</feature>
<evidence type="ECO:0000313" key="6">
    <source>
        <dbReference type="Proteomes" id="UP001063350"/>
    </source>
</evidence>
<dbReference type="RefSeq" id="WP_267928884.1">
    <property type="nucleotide sequence ID" value="NZ_AP024233.1"/>
</dbReference>
<keyword evidence="6" id="KW-1185">Reference proteome</keyword>
<dbReference type="InterPro" id="IPR004089">
    <property type="entry name" value="MCPsignal_dom"/>
</dbReference>
<keyword evidence="3" id="KW-0812">Transmembrane</keyword>